<keyword evidence="1" id="KW-0175">Coiled coil</keyword>
<proteinExistence type="predicted"/>
<feature type="coiled-coil region" evidence="1">
    <location>
        <begin position="57"/>
        <end position="91"/>
    </location>
</feature>
<dbReference type="EMBL" id="OW240915">
    <property type="protein sequence ID" value="CAH2284023.1"/>
    <property type="molecule type" value="Genomic_DNA"/>
</dbReference>
<feature type="region of interest" description="Disordered" evidence="2">
    <location>
        <begin position="1"/>
        <end position="25"/>
    </location>
</feature>
<keyword evidence="4" id="KW-1185">Reference proteome</keyword>
<feature type="region of interest" description="Disordered" evidence="2">
    <location>
        <begin position="138"/>
        <end position="169"/>
    </location>
</feature>
<reference evidence="3" key="1">
    <citation type="submission" date="2022-03" db="EMBL/GenBank/DDBJ databases">
        <authorList>
            <person name="Alioto T."/>
            <person name="Alioto T."/>
            <person name="Gomez Garrido J."/>
        </authorList>
    </citation>
    <scope>NUCLEOTIDE SEQUENCE</scope>
</reference>
<gene>
    <name evidence="3" type="ORF">PECUL_23A013834</name>
</gene>
<evidence type="ECO:0000256" key="2">
    <source>
        <dbReference type="SAM" id="MobiDB-lite"/>
    </source>
</evidence>
<evidence type="ECO:0000313" key="3">
    <source>
        <dbReference type="EMBL" id="CAH2284023.1"/>
    </source>
</evidence>
<name>A0AAD1RYV4_PELCU</name>
<evidence type="ECO:0000313" key="4">
    <source>
        <dbReference type="Proteomes" id="UP001295444"/>
    </source>
</evidence>
<feature type="compositionally biased region" description="Polar residues" evidence="2">
    <location>
        <begin position="1"/>
        <end position="24"/>
    </location>
</feature>
<dbReference type="Proteomes" id="UP001295444">
    <property type="component" value="Chromosome 04"/>
</dbReference>
<dbReference type="AlphaFoldDB" id="A0AAD1RYV4"/>
<accession>A0AAD1RYV4</accession>
<sequence>MAVLSNTSDSPPWSPALSEQSTASKELDIRELHQSLPSRSDLAFMLGQLEASIQDQMSTLAKDVRHIGQRVEELEEENLTTIKAIKAIETRQSTLEKIFLHMARNQEDLERHNLSDPLLQDERRHHALDKRLSCASKGQYHYPDISRPGLDDITGPEGSPPDYPGSSRP</sequence>
<evidence type="ECO:0000256" key="1">
    <source>
        <dbReference type="SAM" id="Coils"/>
    </source>
</evidence>
<protein>
    <submittedName>
        <fullName evidence="3">Uncharacterized protein</fullName>
    </submittedName>
</protein>
<organism evidence="3 4">
    <name type="scientific">Pelobates cultripes</name>
    <name type="common">Western spadefoot toad</name>
    <dbReference type="NCBI Taxonomy" id="61616"/>
    <lineage>
        <taxon>Eukaryota</taxon>
        <taxon>Metazoa</taxon>
        <taxon>Chordata</taxon>
        <taxon>Craniata</taxon>
        <taxon>Vertebrata</taxon>
        <taxon>Euteleostomi</taxon>
        <taxon>Amphibia</taxon>
        <taxon>Batrachia</taxon>
        <taxon>Anura</taxon>
        <taxon>Pelobatoidea</taxon>
        <taxon>Pelobatidae</taxon>
        <taxon>Pelobates</taxon>
    </lineage>
</organism>